<keyword evidence="1" id="KW-0805">Transcription regulation</keyword>
<dbReference type="PROSITE" id="PS51077">
    <property type="entry name" value="HTH_ICLR"/>
    <property type="match status" value="1"/>
</dbReference>
<keyword evidence="7" id="KW-1185">Reference proteome</keyword>
<gene>
    <name evidence="6" type="ORF">SAMN02746065_11299</name>
</gene>
<dbReference type="InterPro" id="IPR014757">
    <property type="entry name" value="Tscrpt_reg_IclR_C"/>
</dbReference>
<evidence type="ECO:0000313" key="7">
    <source>
        <dbReference type="Proteomes" id="UP000192418"/>
    </source>
</evidence>
<dbReference type="SMART" id="SM00346">
    <property type="entry name" value="HTH_ICLR"/>
    <property type="match status" value="1"/>
</dbReference>
<dbReference type="SUPFAM" id="SSF46785">
    <property type="entry name" value="Winged helix' DNA-binding domain"/>
    <property type="match status" value="1"/>
</dbReference>
<dbReference type="PANTHER" id="PTHR30136">
    <property type="entry name" value="HELIX-TURN-HELIX TRANSCRIPTIONAL REGULATOR, ICLR FAMILY"/>
    <property type="match status" value="1"/>
</dbReference>
<name>A0A1W2CK88_9BACT</name>
<protein>
    <submittedName>
        <fullName evidence="6">Transcriptional regulator, IclR family</fullName>
    </submittedName>
</protein>
<accession>A0A1W2CK88</accession>
<feature type="domain" description="HTH iclR-type" evidence="4">
    <location>
        <begin position="10"/>
        <end position="72"/>
    </location>
</feature>
<dbReference type="GO" id="GO:0003677">
    <property type="term" value="F:DNA binding"/>
    <property type="evidence" value="ECO:0007669"/>
    <property type="project" value="UniProtKB-KW"/>
</dbReference>
<keyword evidence="3" id="KW-0804">Transcription</keyword>
<evidence type="ECO:0000256" key="1">
    <source>
        <dbReference type="ARBA" id="ARBA00023015"/>
    </source>
</evidence>
<keyword evidence="2" id="KW-0238">DNA-binding</keyword>
<dbReference type="Gene3D" id="3.30.450.40">
    <property type="match status" value="1"/>
</dbReference>
<dbReference type="SUPFAM" id="SSF55781">
    <property type="entry name" value="GAF domain-like"/>
    <property type="match status" value="1"/>
</dbReference>
<feature type="domain" description="IclR-ED" evidence="5">
    <location>
        <begin position="66"/>
        <end position="257"/>
    </location>
</feature>
<evidence type="ECO:0000256" key="3">
    <source>
        <dbReference type="ARBA" id="ARBA00023163"/>
    </source>
</evidence>
<dbReference type="RefSeq" id="WP_084069715.1">
    <property type="nucleotide sequence ID" value="NZ_FWXY01000012.1"/>
</dbReference>
<dbReference type="InterPro" id="IPR005471">
    <property type="entry name" value="Tscrpt_reg_IclR_N"/>
</dbReference>
<reference evidence="6 7" key="1">
    <citation type="submission" date="2017-04" db="EMBL/GenBank/DDBJ databases">
        <authorList>
            <person name="Afonso C.L."/>
            <person name="Miller P.J."/>
            <person name="Scott M.A."/>
            <person name="Spackman E."/>
            <person name="Goraichik I."/>
            <person name="Dimitrov K.M."/>
            <person name="Suarez D.L."/>
            <person name="Swayne D.E."/>
        </authorList>
    </citation>
    <scope>NUCLEOTIDE SEQUENCE [LARGE SCALE GENOMIC DNA]</scope>
    <source>
        <strain evidence="6 7">DSM 3385</strain>
    </source>
</reference>
<dbReference type="InterPro" id="IPR029016">
    <property type="entry name" value="GAF-like_dom_sf"/>
</dbReference>
<dbReference type="OrthoDB" id="9807558at2"/>
<organism evidence="6 7">
    <name type="scientific">Desulfocicer vacuolatum DSM 3385</name>
    <dbReference type="NCBI Taxonomy" id="1121400"/>
    <lineage>
        <taxon>Bacteria</taxon>
        <taxon>Pseudomonadati</taxon>
        <taxon>Thermodesulfobacteriota</taxon>
        <taxon>Desulfobacteria</taxon>
        <taxon>Desulfobacterales</taxon>
        <taxon>Desulfobacteraceae</taxon>
        <taxon>Desulfocicer</taxon>
    </lineage>
</organism>
<dbReference type="PANTHER" id="PTHR30136:SF24">
    <property type="entry name" value="HTH-TYPE TRANSCRIPTIONAL REPRESSOR ALLR"/>
    <property type="match status" value="1"/>
</dbReference>
<dbReference type="Proteomes" id="UP000192418">
    <property type="component" value="Unassembled WGS sequence"/>
</dbReference>
<dbReference type="AlphaFoldDB" id="A0A1W2CK88"/>
<dbReference type="Gene3D" id="1.10.10.10">
    <property type="entry name" value="Winged helix-like DNA-binding domain superfamily/Winged helix DNA-binding domain"/>
    <property type="match status" value="1"/>
</dbReference>
<dbReference type="Pfam" id="PF01614">
    <property type="entry name" value="IclR_C"/>
    <property type="match status" value="1"/>
</dbReference>
<evidence type="ECO:0000313" key="6">
    <source>
        <dbReference type="EMBL" id="SMC85600.1"/>
    </source>
</evidence>
<dbReference type="Pfam" id="PF09339">
    <property type="entry name" value="HTH_IclR"/>
    <property type="match status" value="1"/>
</dbReference>
<dbReference type="InterPro" id="IPR036388">
    <property type="entry name" value="WH-like_DNA-bd_sf"/>
</dbReference>
<dbReference type="InterPro" id="IPR050707">
    <property type="entry name" value="HTH_MetabolicPath_Reg"/>
</dbReference>
<evidence type="ECO:0000259" key="5">
    <source>
        <dbReference type="PROSITE" id="PS51078"/>
    </source>
</evidence>
<dbReference type="GO" id="GO:0045892">
    <property type="term" value="P:negative regulation of DNA-templated transcription"/>
    <property type="evidence" value="ECO:0007669"/>
    <property type="project" value="TreeGrafter"/>
</dbReference>
<dbReference type="STRING" id="1121400.SAMN02746065_11299"/>
<sequence length="260" mass="29134">MKQNNDHKKYNAIEKSILTLLAFSEDKSSWGVRELSQKLGFSPATVQRILQTYKTYGFVKQDSQTRQYHLGNVFYKFIEPLQHVNQVTRGARKYMEQVAAETGETVHLNIVEDGHRICIDTLESSRALRAGMPLGHRSPLHAGASAKCLLAFSSPEFIETYLDLTPLTRLTENTLVERTSLEQALSQIRQEGFAGSLGERTPGLGSLSAPIMDHRGKAIAVLSLAIPEIRFSNDVHRNKCIESLIGAVREFSLENGFLFR</sequence>
<dbReference type="EMBL" id="FWXY01000012">
    <property type="protein sequence ID" value="SMC85600.1"/>
    <property type="molecule type" value="Genomic_DNA"/>
</dbReference>
<evidence type="ECO:0000259" key="4">
    <source>
        <dbReference type="PROSITE" id="PS51077"/>
    </source>
</evidence>
<dbReference type="InterPro" id="IPR036390">
    <property type="entry name" value="WH_DNA-bd_sf"/>
</dbReference>
<dbReference type="GO" id="GO:0003700">
    <property type="term" value="F:DNA-binding transcription factor activity"/>
    <property type="evidence" value="ECO:0007669"/>
    <property type="project" value="TreeGrafter"/>
</dbReference>
<dbReference type="PROSITE" id="PS51078">
    <property type="entry name" value="ICLR_ED"/>
    <property type="match status" value="1"/>
</dbReference>
<evidence type="ECO:0000256" key="2">
    <source>
        <dbReference type="ARBA" id="ARBA00023125"/>
    </source>
</evidence>
<proteinExistence type="predicted"/>